<comment type="similarity">
    <text evidence="2">Belongs to the autoinducer-2 exporter (AI-2E) (TC 2.A.86) family.</text>
</comment>
<evidence type="ECO:0000313" key="8">
    <source>
        <dbReference type="Proteomes" id="UP000318483"/>
    </source>
</evidence>
<dbReference type="InterPro" id="IPR002549">
    <property type="entry name" value="AI-2E-like"/>
</dbReference>
<reference evidence="7 8" key="1">
    <citation type="submission" date="2019-07" db="EMBL/GenBank/DDBJ databases">
        <title>Litoreibacter alkalisoli sp. nov., isolated from saline-alkaline soil.</title>
        <authorList>
            <person name="Wang S."/>
            <person name="Xu L."/>
            <person name="Xing Y.-T."/>
            <person name="Sun J.-Q."/>
        </authorList>
    </citation>
    <scope>NUCLEOTIDE SEQUENCE [LARGE SCALE GENOMIC DNA]</scope>
    <source>
        <strain evidence="7 8">LN3S51</strain>
    </source>
</reference>
<evidence type="ECO:0000256" key="1">
    <source>
        <dbReference type="ARBA" id="ARBA00004141"/>
    </source>
</evidence>
<dbReference type="PANTHER" id="PTHR21716">
    <property type="entry name" value="TRANSMEMBRANE PROTEIN"/>
    <property type="match status" value="1"/>
</dbReference>
<feature type="transmembrane region" description="Helical" evidence="6">
    <location>
        <begin position="261"/>
        <end position="280"/>
    </location>
</feature>
<evidence type="ECO:0000256" key="3">
    <source>
        <dbReference type="ARBA" id="ARBA00022692"/>
    </source>
</evidence>
<gene>
    <name evidence="7" type="ORF">FPZ52_09060</name>
</gene>
<organism evidence="7 8">
    <name type="scientific">Qingshengfaniella alkalisoli</name>
    <dbReference type="NCBI Taxonomy" id="2599296"/>
    <lineage>
        <taxon>Bacteria</taxon>
        <taxon>Pseudomonadati</taxon>
        <taxon>Pseudomonadota</taxon>
        <taxon>Alphaproteobacteria</taxon>
        <taxon>Rhodobacterales</taxon>
        <taxon>Paracoccaceae</taxon>
        <taxon>Qingshengfaniella</taxon>
    </lineage>
</organism>
<feature type="transmembrane region" description="Helical" evidence="6">
    <location>
        <begin position="137"/>
        <end position="160"/>
    </location>
</feature>
<evidence type="ECO:0000256" key="4">
    <source>
        <dbReference type="ARBA" id="ARBA00022989"/>
    </source>
</evidence>
<dbReference type="EMBL" id="CP042261">
    <property type="protein sequence ID" value="QDY69754.1"/>
    <property type="molecule type" value="Genomic_DNA"/>
</dbReference>
<dbReference type="RefSeq" id="WP_146365131.1">
    <property type="nucleotide sequence ID" value="NZ_CP042261.1"/>
</dbReference>
<proteinExistence type="inferred from homology"/>
<name>A0A5B8IVU8_9RHOB</name>
<evidence type="ECO:0000256" key="2">
    <source>
        <dbReference type="ARBA" id="ARBA00009773"/>
    </source>
</evidence>
<feature type="transmembrane region" description="Helical" evidence="6">
    <location>
        <begin position="235"/>
        <end position="254"/>
    </location>
</feature>
<dbReference type="Proteomes" id="UP000318483">
    <property type="component" value="Chromosome"/>
</dbReference>
<feature type="transmembrane region" description="Helical" evidence="6">
    <location>
        <begin position="300"/>
        <end position="329"/>
    </location>
</feature>
<evidence type="ECO:0000256" key="5">
    <source>
        <dbReference type="ARBA" id="ARBA00023136"/>
    </source>
</evidence>
<keyword evidence="8" id="KW-1185">Reference proteome</keyword>
<comment type="subcellular location">
    <subcellularLocation>
        <location evidence="1">Membrane</location>
        <topology evidence="1">Multi-pass membrane protein</topology>
    </subcellularLocation>
</comment>
<evidence type="ECO:0000256" key="6">
    <source>
        <dbReference type="SAM" id="Phobius"/>
    </source>
</evidence>
<accession>A0A5B8IVU8</accession>
<dbReference type="GO" id="GO:0055085">
    <property type="term" value="P:transmembrane transport"/>
    <property type="evidence" value="ECO:0007669"/>
    <property type="project" value="TreeGrafter"/>
</dbReference>
<feature type="transmembrane region" description="Helical" evidence="6">
    <location>
        <begin position="6"/>
        <end position="39"/>
    </location>
</feature>
<feature type="transmembrane region" description="Helical" evidence="6">
    <location>
        <begin position="193"/>
        <end position="215"/>
    </location>
</feature>
<dbReference type="PANTHER" id="PTHR21716:SF64">
    <property type="entry name" value="AI-2 TRANSPORT PROTEIN TQSA"/>
    <property type="match status" value="1"/>
</dbReference>
<dbReference type="GO" id="GO:0016020">
    <property type="term" value="C:membrane"/>
    <property type="evidence" value="ECO:0007669"/>
    <property type="project" value="UniProtKB-SubCell"/>
</dbReference>
<protein>
    <submittedName>
        <fullName evidence="7">AI-2E family transporter</fullName>
    </submittedName>
</protein>
<sequence length="345" mass="37812">MSVRELFYALMLTVLIGWLLSIGQSIILPVVIALMLAYVLFGASESLARWPLFRLLPFWMRYLIVLVLIGLATVFLGLVAIDNLRSIAASAPTYQQNAIKLVGQASAMIGLQDVPTWDTLRELTVDRIDIGSVSLNLLSSVASISGYVVLVATYVLFILLERGTFGQKLAIILSDGEERGAAQAIFVRINRQVVTYLSTKTMINVLLAVLSYVIMRFADVEYAVFWALMIGLLNYIPYVGSFLGVGIVVVFVLLQSGAWQHAGLALILLTAAQVYVGNWVEPRLMSRSLNLSPLVVLLSLVVWSNLWGVLGAIIAVPMTSIVIIILAAFPRSRFVPVLLSRNGEI</sequence>
<evidence type="ECO:0000313" key="7">
    <source>
        <dbReference type="EMBL" id="QDY69754.1"/>
    </source>
</evidence>
<dbReference type="OrthoDB" id="9799225at2"/>
<keyword evidence="4 6" id="KW-1133">Transmembrane helix</keyword>
<keyword evidence="3 6" id="KW-0812">Transmembrane</keyword>
<dbReference type="AlphaFoldDB" id="A0A5B8IVU8"/>
<dbReference type="KEGG" id="lit:FPZ52_09060"/>
<dbReference type="Pfam" id="PF01594">
    <property type="entry name" value="AI-2E_transport"/>
    <property type="match status" value="1"/>
</dbReference>
<keyword evidence="5 6" id="KW-0472">Membrane</keyword>
<feature type="transmembrane region" description="Helical" evidence="6">
    <location>
        <begin position="59"/>
        <end position="81"/>
    </location>
</feature>